<keyword evidence="8" id="KW-0812">Transmembrane</keyword>
<dbReference type="PANTHER" id="PTHR43711:SF31">
    <property type="entry name" value="HISTIDINE KINASE"/>
    <property type="match status" value="1"/>
</dbReference>
<dbReference type="SUPFAM" id="SSF55874">
    <property type="entry name" value="ATPase domain of HSP90 chaperone/DNA topoisomerase II/histidine kinase"/>
    <property type="match status" value="1"/>
</dbReference>
<dbReference type="InterPro" id="IPR011990">
    <property type="entry name" value="TPR-like_helical_dom_sf"/>
</dbReference>
<name>A0A926F2Q2_9BACT</name>
<evidence type="ECO:0000256" key="9">
    <source>
        <dbReference type="SAM" id="SignalP"/>
    </source>
</evidence>
<dbReference type="Pfam" id="PF13181">
    <property type="entry name" value="TPR_8"/>
    <property type="match status" value="1"/>
</dbReference>
<sequence length="670" mass="77192">MLQYIFNKAICIFILTVICLSQSIHAEHSTEPDSIMIALYKRCKSNIKHPVALEICDTLCLLAKQSNNKHMKIIALCAKLDYFYYQNDKANILKYVKKVKQKSREYNELKYYYFAWGDRLITYYLKQNQINTAMYETEKMLKAVQNDNYPKGLATCYHSLANIYITQENNALAYENFRREIDILEKNHMDDLNLPTEYAALSQCAIQIGRIDEAKEALNKALPLAKSIYQKFNVQKAYALLHIKTKELDKAQKAIQQMEKLADQQKDRSINNNAYRNVLTQYYCATKQYQAALETIHQIAQDSLGNASEGLNYILTKRQGDIYWEMNNMPQSARFYRDYIQSTDSIRNITIQNSANEIASLLGIERLENEKNQLLLHIQKEELLVNRIAVLSLSILLITGGVFFMRTYKLNKKLRNSENTVTRQYHKLKEKEKELCIAKERAENASMMKTTFIQNMSHEIRTPLNSIVGFSQVLTSYFKEDNETKEFASIIETSSVNLLRLINDVLDISYLDESEKLEYSTTSDINDSCLISIEQAQSSVKPGINLIFHPERDSLMIKTNPDRVSQVLTHLLLNAAKFTTEGSISLTYSLTQDNKYIKYTVEDTGKGIPVEKQEFVFQRFAKLDNFSQGTGLGLSICRIIAEKMGGNLTIDKEYIQGCRFIFTLPLILAE</sequence>
<dbReference type="SMART" id="SM00388">
    <property type="entry name" value="HisKA"/>
    <property type="match status" value="1"/>
</dbReference>
<feature type="transmembrane region" description="Helical" evidence="8">
    <location>
        <begin position="384"/>
        <end position="405"/>
    </location>
</feature>
<dbReference type="PROSITE" id="PS50109">
    <property type="entry name" value="HIS_KIN"/>
    <property type="match status" value="1"/>
</dbReference>
<reference evidence="11" key="1">
    <citation type="submission" date="2020-08" db="EMBL/GenBank/DDBJ databases">
        <title>Genome public.</title>
        <authorList>
            <person name="Liu C."/>
            <person name="Sun Q."/>
        </authorList>
    </citation>
    <scope>NUCLEOTIDE SEQUENCE</scope>
    <source>
        <strain evidence="11">N12</strain>
    </source>
</reference>
<keyword evidence="8" id="KW-0472">Membrane</keyword>
<evidence type="ECO:0000313" key="11">
    <source>
        <dbReference type="EMBL" id="MBC8592296.1"/>
    </source>
</evidence>
<evidence type="ECO:0000313" key="12">
    <source>
        <dbReference type="Proteomes" id="UP000651085"/>
    </source>
</evidence>
<dbReference type="SMART" id="SM00387">
    <property type="entry name" value="HATPase_c"/>
    <property type="match status" value="1"/>
</dbReference>
<dbReference type="SUPFAM" id="SSF48452">
    <property type="entry name" value="TPR-like"/>
    <property type="match status" value="2"/>
</dbReference>
<dbReference type="RefSeq" id="WP_262433511.1">
    <property type="nucleotide sequence ID" value="NZ_JACRTF010000001.1"/>
</dbReference>
<proteinExistence type="predicted"/>
<organism evidence="11 12">
    <name type="scientific">Jilunia laotingensis</name>
    <dbReference type="NCBI Taxonomy" id="2763675"/>
    <lineage>
        <taxon>Bacteria</taxon>
        <taxon>Pseudomonadati</taxon>
        <taxon>Bacteroidota</taxon>
        <taxon>Bacteroidia</taxon>
        <taxon>Bacteroidales</taxon>
        <taxon>Bacteroidaceae</taxon>
        <taxon>Jilunia</taxon>
    </lineage>
</organism>
<evidence type="ECO:0000256" key="4">
    <source>
        <dbReference type="ARBA" id="ARBA00022679"/>
    </source>
</evidence>
<evidence type="ECO:0000256" key="8">
    <source>
        <dbReference type="SAM" id="Phobius"/>
    </source>
</evidence>
<dbReference type="InterPro" id="IPR003661">
    <property type="entry name" value="HisK_dim/P_dom"/>
</dbReference>
<feature type="signal peptide" evidence="9">
    <location>
        <begin position="1"/>
        <end position="26"/>
    </location>
</feature>
<evidence type="ECO:0000256" key="7">
    <source>
        <dbReference type="SAM" id="Coils"/>
    </source>
</evidence>
<comment type="catalytic activity">
    <reaction evidence="1">
        <text>ATP + protein L-histidine = ADP + protein N-phospho-L-histidine.</text>
        <dbReference type="EC" id="2.7.13.3"/>
    </reaction>
</comment>
<keyword evidence="4" id="KW-0808">Transferase</keyword>
<dbReference type="InterPro" id="IPR019734">
    <property type="entry name" value="TPR_rpt"/>
</dbReference>
<dbReference type="PANTHER" id="PTHR43711">
    <property type="entry name" value="TWO-COMPONENT HISTIDINE KINASE"/>
    <property type="match status" value="1"/>
</dbReference>
<comment type="caution">
    <text evidence="11">The sequence shown here is derived from an EMBL/GenBank/DDBJ whole genome shotgun (WGS) entry which is preliminary data.</text>
</comment>
<protein>
    <recommendedName>
        <fullName evidence="2">histidine kinase</fullName>
        <ecNumber evidence="2">2.7.13.3</ecNumber>
    </recommendedName>
</protein>
<dbReference type="InterPro" id="IPR050736">
    <property type="entry name" value="Sensor_HK_Regulatory"/>
</dbReference>
<dbReference type="Gene3D" id="1.25.40.10">
    <property type="entry name" value="Tetratricopeptide repeat domain"/>
    <property type="match status" value="1"/>
</dbReference>
<dbReference type="InterPro" id="IPR003594">
    <property type="entry name" value="HATPase_dom"/>
</dbReference>
<evidence type="ECO:0000256" key="1">
    <source>
        <dbReference type="ARBA" id="ARBA00000085"/>
    </source>
</evidence>
<evidence type="ECO:0000256" key="6">
    <source>
        <dbReference type="ARBA" id="ARBA00023012"/>
    </source>
</evidence>
<evidence type="ECO:0000256" key="5">
    <source>
        <dbReference type="ARBA" id="ARBA00022777"/>
    </source>
</evidence>
<dbReference type="Gene3D" id="3.30.565.10">
    <property type="entry name" value="Histidine kinase-like ATPase, C-terminal domain"/>
    <property type="match status" value="1"/>
</dbReference>
<dbReference type="InterPro" id="IPR036097">
    <property type="entry name" value="HisK_dim/P_sf"/>
</dbReference>
<feature type="domain" description="Histidine kinase" evidence="10">
    <location>
        <begin position="455"/>
        <end position="668"/>
    </location>
</feature>
<keyword evidence="3" id="KW-0597">Phosphoprotein</keyword>
<dbReference type="InterPro" id="IPR004358">
    <property type="entry name" value="Sig_transdc_His_kin-like_C"/>
</dbReference>
<keyword evidence="7" id="KW-0175">Coiled coil</keyword>
<dbReference type="EC" id="2.7.13.3" evidence="2"/>
<dbReference type="SUPFAM" id="SSF47384">
    <property type="entry name" value="Homodimeric domain of signal transducing histidine kinase"/>
    <property type="match status" value="1"/>
</dbReference>
<dbReference type="GO" id="GO:0000155">
    <property type="term" value="F:phosphorelay sensor kinase activity"/>
    <property type="evidence" value="ECO:0007669"/>
    <property type="project" value="InterPro"/>
</dbReference>
<keyword evidence="8" id="KW-1133">Transmembrane helix</keyword>
<keyword evidence="12" id="KW-1185">Reference proteome</keyword>
<dbReference type="InterPro" id="IPR005467">
    <property type="entry name" value="His_kinase_dom"/>
</dbReference>
<dbReference type="Proteomes" id="UP000651085">
    <property type="component" value="Unassembled WGS sequence"/>
</dbReference>
<dbReference type="Pfam" id="PF00512">
    <property type="entry name" value="HisKA"/>
    <property type="match status" value="1"/>
</dbReference>
<keyword evidence="5 11" id="KW-0418">Kinase</keyword>
<dbReference type="Gene3D" id="1.10.287.130">
    <property type="match status" value="1"/>
</dbReference>
<dbReference type="CDD" id="cd00082">
    <property type="entry name" value="HisKA"/>
    <property type="match status" value="1"/>
</dbReference>
<dbReference type="AlphaFoldDB" id="A0A926F2Q2"/>
<keyword evidence="9" id="KW-0732">Signal</keyword>
<dbReference type="InterPro" id="IPR036890">
    <property type="entry name" value="HATPase_C_sf"/>
</dbReference>
<feature type="coiled-coil region" evidence="7">
    <location>
        <begin position="411"/>
        <end position="445"/>
    </location>
</feature>
<dbReference type="EMBL" id="JACRTF010000001">
    <property type="protein sequence ID" value="MBC8592296.1"/>
    <property type="molecule type" value="Genomic_DNA"/>
</dbReference>
<dbReference type="Pfam" id="PF02518">
    <property type="entry name" value="HATPase_c"/>
    <property type="match status" value="1"/>
</dbReference>
<evidence type="ECO:0000256" key="2">
    <source>
        <dbReference type="ARBA" id="ARBA00012438"/>
    </source>
</evidence>
<accession>A0A926F2Q2</accession>
<dbReference type="PRINTS" id="PR00344">
    <property type="entry name" value="BCTRLSENSOR"/>
</dbReference>
<feature type="coiled-coil region" evidence="7">
    <location>
        <begin position="241"/>
        <end position="268"/>
    </location>
</feature>
<evidence type="ECO:0000259" key="10">
    <source>
        <dbReference type="PROSITE" id="PS50109"/>
    </source>
</evidence>
<keyword evidence="6" id="KW-0902">Two-component regulatory system</keyword>
<evidence type="ECO:0000256" key="3">
    <source>
        <dbReference type="ARBA" id="ARBA00022553"/>
    </source>
</evidence>
<feature type="chain" id="PRO_5036712046" description="histidine kinase" evidence="9">
    <location>
        <begin position="27"/>
        <end position="670"/>
    </location>
</feature>
<gene>
    <name evidence="11" type="ORF">H8744_03380</name>
</gene>